<accession>A0A7Z2ZNX4</accession>
<keyword evidence="1 5" id="KW-0489">Methyltransferase</keyword>
<evidence type="ECO:0000256" key="2">
    <source>
        <dbReference type="ARBA" id="ARBA00022679"/>
    </source>
</evidence>
<gene>
    <name evidence="5" type="ORF">HH215_21375</name>
</gene>
<dbReference type="KEGG" id="cheb:HH215_21375"/>
<keyword evidence="4" id="KW-0812">Transmembrane</keyword>
<dbReference type="Gene3D" id="3.40.50.150">
    <property type="entry name" value="Vaccinia Virus protein VP39"/>
    <property type="match status" value="1"/>
</dbReference>
<dbReference type="EMBL" id="CP051680">
    <property type="protein sequence ID" value="QJD85477.1"/>
    <property type="molecule type" value="Genomic_DNA"/>
</dbReference>
<evidence type="ECO:0000313" key="6">
    <source>
        <dbReference type="Proteomes" id="UP000502248"/>
    </source>
</evidence>
<dbReference type="AlphaFoldDB" id="A0A7Z2ZNX4"/>
<dbReference type="GO" id="GO:0016279">
    <property type="term" value="F:protein-lysine N-methyltransferase activity"/>
    <property type="evidence" value="ECO:0007669"/>
    <property type="project" value="InterPro"/>
</dbReference>
<name>A0A7Z2ZNX4_9BACL</name>
<feature type="transmembrane region" description="Helical" evidence="4">
    <location>
        <begin position="12"/>
        <end position="36"/>
    </location>
</feature>
<dbReference type="PANTHER" id="PTHR13610:SF11">
    <property type="entry name" value="METHYLTRANSFERASE DOMAIN-CONTAINING PROTEIN"/>
    <property type="match status" value="1"/>
</dbReference>
<keyword evidence="4" id="KW-1133">Transmembrane helix</keyword>
<keyword evidence="6" id="KW-1185">Reference proteome</keyword>
<protein>
    <submittedName>
        <fullName evidence="5">Class I SAM-dependent methyltransferase</fullName>
    </submittedName>
</protein>
<dbReference type="SUPFAM" id="SSF53335">
    <property type="entry name" value="S-adenosyl-L-methionine-dependent methyltransferases"/>
    <property type="match status" value="1"/>
</dbReference>
<keyword evidence="4" id="KW-0472">Membrane</keyword>
<dbReference type="InterPro" id="IPR029063">
    <property type="entry name" value="SAM-dependent_MTases_sf"/>
</dbReference>
<evidence type="ECO:0000313" key="5">
    <source>
        <dbReference type="EMBL" id="QJD85477.1"/>
    </source>
</evidence>
<dbReference type="Proteomes" id="UP000502248">
    <property type="component" value="Chromosome"/>
</dbReference>
<reference evidence="5 6" key="1">
    <citation type="submission" date="2020-04" db="EMBL/GenBank/DDBJ databases">
        <title>Genome sequencing of novel species.</title>
        <authorList>
            <person name="Heo J."/>
            <person name="Kim S.-J."/>
            <person name="Kim J.-S."/>
            <person name="Hong S.-B."/>
            <person name="Kwon S.-W."/>
        </authorList>
    </citation>
    <scope>NUCLEOTIDE SEQUENCE [LARGE SCALE GENOMIC DNA]</scope>
    <source>
        <strain evidence="5 6">MFER-1</strain>
    </source>
</reference>
<keyword evidence="3" id="KW-0949">S-adenosyl-L-methionine</keyword>
<evidence type="ECO:0000256" key="1">
    <source>
        <dbReference type="ARBA" id="ARBA00022603"/>
    </source>
</evidence>
<evidence type="ECO:0000256" key="3">
    <source>
        <dbReference type="ARBA" id="ARBA00022691"/>
    </source>
</evidence>
<dbReference type="InterPro" id="IPR026170">
    <property type="entry name" value="FAM173A/B"/>
</dbReference>
<organism evidence="5 6">
    <name type="scientific">Cohnella herbarum</name>
    <dbReference type="NCBI Taxonomy" id="2728023"/>
    <lineage>
        <taxon>Bacteria</taxon>
        <taxon>Bacillati</taxon>
        <taxon>Bacillota</taxon>
        <taxon>Bacilli</taxon>
        <taxon>Bacillales</taxon>
        <taxon>Paenibacillaceae</taxon>
        <taxon>Cohnella</taxon>
    </lineage>
</organism>
<evidence type="ECO:0000256" key="4">
    <source>
        <dbReference type="SAM" id="Phobius"/>
    </source>
</evidence>
<dbReference type="PANTHER" id="PTHR13610">
    <property type="entry name" value="METHYLTRANSFERASE DOMAIN-CONTAINING PROTEIN"/>
    <property type="match status" value="1"/>
</dbReference>
<proteinExistence type="predicted"/>
<sequence length="210" mass="23221">MRKCEVYRVIGLYETISLVIVITVLTAALSIVWMSWRNGITPMPSSLRVRRAVAEEVNGIGDGGLLVEAGSGWGTLGVYLAKHCEGWRVRGVENSPLPLAFSRIAAWLTFGVRPVAGTAGDAVPLVTFLRDDIYRISYREAQAVVFYLYPGAMRRLGPLLAEQLAPGASIVSVCFALPGWKPEKTIICKDIYRTRIYVYKKPLEETRLSS</sequence>
<dbReference type="GO" id="GO:0032259">
    <property type="term" value="P:methylation"/>
    <property type="evidence" value="ECO:0007669"/>
    <property type="project" value="UniProtKB-KW"/>
</dbReference>
<keyword evidence="2 5" id="KW-0808">Transferase</keyword>